<dbReference type="Proteomes" id="UP000179242">
    <property type="component" value="Unassembled WGS sequence"/>
</dbReference>
<name>A0A1F4U506_UNCSA</name>
<dbReference type="EMBL" id="MEUJ01000005">
    <property type="protein sequence ID" value="OGC39900.1"/>
    <property type="molecule type" value="Genomic_DNA"/>
</dbReference>
<protein>
    <submittedName>
        <fullName evidence="1">Uncharacterized protein</fullName>
    </submittedName>
</protein>
<evidence type="ECO:0000313" key="2">
    <source>
        <dbReference type="Proteomes" id="UP000179242"/>
    </source>
</evidence>
<proteinExistence type="predicted"/>
<sequence>MQNLYYLDHIKIVKKEDGSPLLRGAFHLFDHHDEIKRFLLLKRLVPSISHTDFKEIDFLRPVIYIDHPAESFTEAEIEKIKLELWQSFGRFFREKLSAVSKV</sequence>
<comment type="caution">
    <text evidence="1">The sequence shown here is derived from an EMBL/GenBank/DDBJ whole genome shotgun (WGS) entry which is preliminary data.</text>
</comment>
<reference evidence="1 2" key="1">
    <citation type="journal article" date="2016" name="Nat. Commun.">
        <title>Thousands of microbial genomes shed light on interconnected biogeochemical processes in an aquifer system.</title>
        <authorList>
            <person name="Anantharaman K."/>
            <person name="Brown C.T."/>
            <person name="Hug L.A."/>
            <person name="Sharon I."/>
            <person name="Castelle C.J."/>
            <person name="Probst A.J."/>
            <person name="Thomas B.C."/>
            <person name="Singh A."/>
            <person name="Wilkins M.J."/>
            <person name="Karaoz U."/>
            <person name="Brodie E.L."/>
            <person name="Williams K.H."/>
            <person name="Hubbard S.S."/>
            <person name="Banfield J.F."/>
        </authorList>
    </citation>
    <scope>NUCLEOTIDE SEQUENCE [LARGE SCALE GENOMIC DNA]</scope>
</reference>
<evidence type="ECO:0000313" key="1">
    <source>
        <dbReference type="EMBL" id="OGC39900.1"/>
    </source>
</evidence>
<dbReference type="AlphaFoldDB" id="A0A1F4U506"/>
<gene>
    <name evidence="1" type="ORF">A2438_05245</name>
</gene>
<organism evidence="1 2">
    <name type="scientific">candidate division WOR-1 bacterium RIFOXYC2_FULL_46_14</name>
    <dbReference type="NCBI Taxonomy" id="1802587"/>
    <lineage>
        <taxon>Bacteria</taxon>
        <taxon>Bacillati</taxon>
        <taxon>Saganbacteria</taxon>
    </lineage>
</organism>
<accession>A0A1F4U506</accession>